<sequence>MALFSRIAAFQQRIRHGAHHHLGDAEGRFFATMNLIVHDHVFLRRYWTNEWQVAPGVWRSNHPTHGRLERFAHLGVRSVINLRGEPQEPSYLFETESCAQFGMTLVTTKLNANKPPQRENLLRLFDLFRSVERPFMMHCKSGADRAGLASALYLLAHEGADVETAKTQLHWRYLHLRRGKTGVLDHILDVYAARHASASIGIEDWVATEYDPQSIKQSYKRKRGLA</sequence>
<dbReference type="InterPro" id="IPR029021">
    <property type="entry name" value="Prot-tyrosine_phosphatase-like"/>
</dbReference>
<dbReference type="InterPro" id="IPR055214">
    <property type="entry name" value="PTP-NADK"/>
</dbReference>
<proteinExistence type="predicted"/>
<feature type="domain" description="DSP-PTPase phosphatase fused to NAD+ Kinase" evidence="1">
    <location>
        <begin position="57"/>
        <end position="168"/>
    </location>
</feature>
<dbReference type="Gene3D" id="3.90.190.10">
    <property type="entry name" value="Protein tyrosine phosphatase superfamily"/>
    <property type="match status" value="1"/>
</dbReference>
<reference evidence="2 3" key="1">
    <citation type="submission" date="2018-06" db="EMBL/GenBank/DDBJ databases">
        <title>Genomic Encyclopedia of Type Strains, Phase III (KMG-III): the genomes of soil and plant-associated and newly described type strains.</title>
        <authorList>
            <person name="Whitman W."/>
        </authorList>
    </citation>
    <scope>NUCLEOTIDE SEQUENCE [LARGE SCALE GENOMIC DNA]</scope>
    <source>
        <strain evidence="2 3">CECT 9025</strain>
    </source>
</reference>
<accession>A0A318T072</accession>
<protein>
    <submittedName>
        <fullName evidence="2">Tyrosine phosphatase family protein</fullName>
    </submittedName>
</protein>
<gene>
    <name evidence="2" type="ORF">DFP88_101123</name>
</gene>
<dbReference type="SUPFAM" id="SSF52799">
    <property type="entry name" value="(Phosphotyrosine protein) phosphatases II"/>
    <property type="match status" value="1"/>
</dbReference>
<dbReference type="EMBL" id="QJTE01000001">
    <property type="protein sequence ID" value="PYE85457.1"/>
    <property type="molecule type" value="Genomic_DNA"/>
</dbReference>
<evidence type="ECO:0000313" key="3">
    <source>
        <dbReference type="Proteomes" id="UP000248311"/>
    </source>
</evidence>
<name>A0A318T072_9RHOB</name>
<dbReference type="Proteomes" id="UP000248311">
    <property type="component" value="Unassembled WGS sequence"/>
</dbReference>
<dbReference type="RefSeq" id="WP_110812518.1">
    <property type="nucleotide sequence ID" value="NZ_QJTE01000001.1"/>
</dbReference>
<evidence type="ECO:0000313" key="2">
    <source>
        <dbReference type="EMBL" id="PYE85457.1"/>
    </source>
</evidence>
<comment type="caution">
    <text evidence="2">The sequence shown here is derived from an EMBL/GenBank/DDBJ whole genome shotgun (WGS) entry which is preliminary data.</text>
</comment>
<evidence type="ECO:0000259" key="1">
    <source>
        <dbReference type="Pfam" id="PF22741"/>
    </source>
</evidence>
<organism evidence="2 3">
    <name type="scientific">Pseudoroseicyclus aestuarii</name>
    <dbReference type="NCBI Taxonomy" id="1795041"/>
    <lineage>
        <taxon>Bacteria</taxon>
        <taxon>Pseudomonadati</taxon>
        <taxon>Pseudomonadota</taxon>
        <taxon>Alphaproteobacteria</taxon>
        <taxon>Rhodobacterales</taxon>
        <taxon>Paracoccaceae</taxon>
        <taxon>Pseudoroseicyclus</taxon>
    </lineage>
</organism>
<keyword evidence="3" id="KW-1185">Reference proteome</keyword>
<dbReference type="AlphaFoldDB" id="A0A318T072"/>
<dbReference type="OrthoDB" id="9814896at2"/>
<dbReference type="Pfam" id="PF22741">
    <property type="entry name" value="PTP-NADK"/>
    <property type="match status" value="1"/>
</dbReference>